<dbReference type="AlphaFoldDB" id="A0A545UIW9"/>
<evidence type="ECO:0000313" key="2">
    <source>
        <dbReference type="Proteomes" id="UP000315439"/>
    </source>
</evidence>
<organism evidence="1 2">
    <name type="scientific">Aliikangiella coralliicola</name>
    <dbReference type="NCBI Taxonomy" id="2592383"/>
    <lineage>
        <taxon>Bacteria</taxon>
        <taxon>Pseudomonadati</taxon>
        <taxon>Pseudomonadota</taxon>
        <taxon>Gammaproteobacteria</taxon>
        <taxon>Oceanospirillales</taxon>
        <taxon>Pleioneaceae</taxon>
        <taxon>Aliikangiella</taxon>
    </lineage>
</organism>
<comment type="caution">
    <text evidence="1">The sequence shown here is derived from an EMBL/GenBank/DDBJ whole genome shotgun (WGS) entry which is preliminary data.</text>
</comment>
<dbReference type="EMBL" id="VIKS01000001">
    <property type="protein sequence ID" value="TQV89408.1"/>
    <property type="molecule type" value="Genomic_DNA"/>
</dbReference>
<evidence type="ECO:0000313" key="1">
    <source>
        <dbReference type="EMBL" id="TQV89408.1"/>
    </source>
</evidence>
<accession>A0A545UIW9</accession>
<proteinExistence type="predicted"/>
<name>A0A545UIW9_9GAMM</name>
<reference evidence="1 2" key="1">
    <citation type="submission" date="2019-07" db="EMBL/GenBank/DDBJ databases">
        <title>Draft genome for Aliikangiella sp. M105.</title>
        <authorList>
            <person name="Wang G."/>
        </authorList>
    </citation>
    <scope>NUCLEOTIDE SEQUENCE [LARGE SCALE GENOMIC DNA]</scope>
    <source>
        <strain evidence="1 2">M105</strain>
    </source>
</reference>
<evidence type="ECO:0008006" key="3">
    <source>
        <dbReference type="Google" id="ProtNLM"/>
    </source>
</evidence>
<dbReference type="OrthoDB" id="9815328at2"/>
<sequence>MKFFYVLAIVTMLASCSGKPIYNIEKAYVPTPVSGEQLTIKQVESAILSGAMRKGWSPRVISPGLIEAHITVRSHMAAVEIAFTESYYSITYKDSRNLKYDKGKIHGNYNRWIHKLSGAIQKQFGVRTQNF</sequence>
<gene>
    <name evidence="1" type="ORF">FLL46_00565</name>
</gene>
<dbReference type="RefSeq" id="WP_142891472.1">
    <property type="nucleotide sequence ID" value="NZ_ML660160.1"/>
</dbReference>
<dbReference type="Proteomes" id="UP000315439">
    <property type="component" value="Unassembled WGS sequence"/>
</dbReference>
<dbReference type="PROSITE" id="PS51257">
    <property type="entry name" value="PROKAR_LIPOPROTEIN"/>
    <property type="match status" value="1"/>
</dbReference>
<protein>
    <recommendedName>
        <fullName evidence="3">Lipoprotein</fullName>
    </recommendedName>
</protein>
<keyword evidence="2" id="KW-1185">Reference proteome</keyword>